<feature type="compositionally biased region" description="Polar residues" evidence="1">
    <location>
        <begin position="93"/>
        <end position="108"/>
    </location>
</feature>
<protein>
    <submittedName>
        <fullName evidence="2">Uncharacterized protein</fullName>
    </submittedName>
</protein>
<gene>
    <name evidence="2" type="ORF">CPB84DRAFT_1770981</name>
</gene>
<feature type="region of interest" description="Disordered" evidence="1">
    <location>
        <begin position="13"/>
        <end position="177"/>
    </location>
</feature>
<feature type="compositionally biased region" description="Acidic residues" evidence="1">
    <location>
        <begin position="22"/>
        <end position="36"/>
    </location>
</feature>
<evidence type="ECO:0000313" key="2">
    <source>
        <dbReference type="EMBL" id="KAF8906067.1"/>
    </source>
</evidence>
<organism evidence="2 3">
    <name type="scientific">Gymnopilus junonius</name>
    <name type="common">Spectacular rustgill mushroom</name>
    <name type="synonym">Gymnopilus spectabilis subsp. junonius</name>
    <dbReference type="NCBI Taxonomy" id="109634"/>
    <lineage>
        <taxon>Eukaryota</taxon>
        <taxon>Fungi</taxon>
        <taxon>Dikarya</taxon>
        <taxon>Basidiomycota</taxon>
        <taxon>Agaricomycotina</taxon>
        <taxon>Agaricomycetes</taxon>
        <taxon>Agaricomycetidae</taxon>
        <taxon>Agaricales</taxon>
        <taxon>Agaricineae</taxon>
        <taxon>Hymenogastraceae</taxon>
        <taxon>Gymnopilus</taxon>
    </lineage>
</organism>
<accession>A0A9P5TQ70</accession>
<proteinExistence type="predicted"/>
<feature type="compositionally biased region" description="Low complexity" evidence="1">
    <location>
        <begin position="145"/>
        <end position="160"/>
    </location>
</feature>
<keyword evidence="3" id="KW-1185">Reference proteome</keyword>
<dbReference type="OrthoDB" id="3071406at2759"/>
<feature type="compositionally biased region" description="Low complexity" evidence="1">
    <location>
        <begin position="73"/>
        <end position="92"/>
    </location>
</feature>
<sequence length="337" mass="36747">DSPPWCFFDARATFPPSSDIASDADIDTDPPDDSDVIEVVRVARRTEQEQDTHSLHAAQPATLKSRASKVFKSLRGSLRSSRPPVSSSRQSLNEQETVRQPRTPTNPFSALCPPPLTSRHSMSSLDHSPPSLETEALPSPPLSPPSDFLSSTSSSLYSPLEQDEARMKASSPTTSSFKANRRRFSMLSLQKLFSFSSPTPAHPIAPSASISSSSSFSSISVPQTPTSEEVNADHLEKEINSTNLPMFSSFDSLFEEKLGAGLQFGVGLGLESSSPAGQQAASEKRSFSSSWSSKRPLRTPHFHPQEQAFHNDSGDTSLEMRLDSLHFDSLSFDADRF</sequence>
<dbReference type="AlphaFoldDB" id="A0A9P5TQ70"/>
<comment type="caution">
    <text evidence="2">The sequence shown here is derived from an EMBL/GenBank/DDBJ whole genome shotgun (WGS) entry which is preliminary data.</text>
</comment>
<dbReference type="EMBL" id="JADNYJ010000020">
    <property type="protein sequence ID" value="KAF8906067.1"/>
    <property type="molecule type" value="Genomic_DNA"/>
</dbReference>
<feature type="non-terminal residue" evidence="2">
    <location>
        <position position="1"/>
    </location>
</feature>
<evidence type="ECO:0000313" key="3">
    <source>
        <dbReference type="Proteomes" id="UP000724874"/>
    </source>
</evidence>
<evidence type="ECO:0000256" key="1">
    <source>
        <dbReference type="SAM" id="MobiDB-lite"/>
    </source>
</evidence>
<feature type="compositionally biased region" description="Low complexity" evidence="1">
    <location>
        <begin position="128"/>
        <end position="137"/>
    </location>
</feature>
<name>A0A9P5TQ70_GYMJU</name>
<feature type="region of interest" description="Disordered" evidence="1">
    <location>
        <begin position="204"/>
        <end position="230"/>
    </location>
</feature>
<feature type="compositionally biased region" description="Basic and acidic residues" evidence="1">
    <location>
        <begin position="44"/>
        <end position="54"/>
    </location>
</feature>
<feature type="region of interest" description="Disordered" evidence="1">
    <location>
        <begin position="272"/>
        <end position="315"/>
    </location>
</feature>
<feature type="compositionally biased region" description="Polar residues" evidence="1">
    <location>
        <begin position="272"/>
        <end position="281"/>
    </location>
</feature>
<reference evidence="2" key="1">
    <citation type="submission" date="2020-11" db="EMBL/GenBank/DDBJ databases">
        <authorList>
            <consortium name="DOE Joint Genome Institute"/>
            <person name="Ahrendt S."/>
            <person name="Riley R."/>
            <person name="Andreopoulos W."/>
            <person name="LaButti K."/>
            <person name="Pangilinan J."/>
            <person name="Ruiz-duenas F.J."/>
            <person name="Barrasa J.M."/>
            <person name="Sanchez-Garcia M."/>
            <person name="Camarero S."/>
            <person name="Miyauchi S."/>
            <person name="Serrano A."/>
            <person name="Linde D."/>
            <person name="Babiker R."/>
            <person name="Drula E."/>
            <person name="Ayuso-Fernandez I."/>
            <person name="Pacheco R."/>
            <person name="Padilla G."/>
            <person name="Ferreira P."/>
            <person name="Barriuso J."/>
            <person name="Kellner H."/>
            <person name="Castanera R."/>
            <person name="Alfaro M."/>
            <person name="Ramirez L."/>
            <person name="Pisabarro A.G."/>
            <person name="Kuo A."/>
            <person name="Tritt A."/>
            <person name="Lipzen A."/>
            <person name="He G."/>
            <person name="Yan M."/>
            <person name="Ng V."/>
            <person name="Cullen D."/>
            <person name="Martin F."/>
            <person name="Rosso M.-N."/>
            <person name="Henrissat B."/>
            <person name="Hibbett D."/>
            <person name="Martinez A.T."/>
            <person name="Grigoriev I.V."/>
        </authorList>
    </citation>
    <scope>NUCLEOTIDE SEQUENCE</scope>
    <source>
        <strain evidence="2">AH 44721</strain>
    </source>
</reference>
<feature type="compositionally biased region" description="Low complexity" evidence="1">
    <location>
        <begin position="204"/>
        <end position="220"/>
    </location>
</feature>
<dbReference type="Proteomes" id="UP000724874">
    <property type="component" value="Unassembled WGS sequence"/>
</dbReference>